<dbReference type="InterPro" id="IPR010035">
    <property type="entry name" value="Thi_S"/>
</dbReference>
<dbReference type="CDD" id="cd00565">
    <property type="entry name" value="Ubl_ThiS"/>
    <property type="match status" value="1"/>
</dbReference>
<gene>
    <name evidence="1" type="ORF">RM6536_0491</name>
</gene>
<dbReference type="PATRIC" id="fig|43675.28.peg.498"/>
<dbReference type="NCBIfam" id="TIGR01683">
    <property type="entry name" value="thiS"/>
    <property type="match status" value="1"/>
</dbReference>
<evidence type="ECO:0000313" key="2">
    <source>
        <dbReference type="Proteomes" id="UP000066203"/>
    </source>
</evidence>
<dbReference type="Pfam" id="PF02597">
    <property type="entry name" value="ThiS"/>
    <property type="match status" value="1"/>
</dbReference>
<dbReference type="SUPFAM" id="SSF54285">
    <property type="entry name" value="MoaD/ThiS"/>
    <property type="match status" value="1"/>
</dbReference>
<dbReference type="InterPro" id="IPR012675">
    <property type="entry name" value="Beta-grasp_dom_sf"/>
</dbReference>
<sequence length="65" mass="6985">MIITYNGEPLTTNAPTVFDLVMDQFGTENGVAVALNRSIVPRSTWLDVPLHEGDRVDALTAVQGG</sequence>
<protein>
    <recommendedName>
        <fullName evidence="3">Thiamine biosynthesis protein ThiS</fullName>
    </recommendedName>
</protein>
<organism evidence="1">
    <name type="scientific">Rothia mucilaginosa</name>
    <dbReference type="NCBI Taxonomy" id="43675"/>
    <lineage>
        <taxon>Bacteria</taxon>
        <taxon>Bacillati</taxon>
        <taxon>Actinomycetota</taxon>
        <taxon>Actinomycetes</taxon>
        <taxon>Micrococcales</taxon>
        <taxon>Micrococcaceae</taxon>
        <taxon>Rothia</taxon>
    </lineage>
</organism>
<name>A0A0K2RY31_9MICC</name>
<evidence type="ECO:0008006" key="3">
    <source>
        <dbReference type="Google" id="ProtNLM"/>
    </source>
</evidence>
<dbReference type="PANTHER" id="PTHR34472">
    <property type="entry name" value="SULFUR CARRIER PROTEIN THIS"/>
    <property type="match status" value="1"/>
</dbReference>
<reference evidence="2" key="1">
    <citation type="submission" date="2015-08" db="EMBL/GenBank/DDBJ databases">
        <title>Complete genome sequence of Rothia mucilaginosa strain NUM-Rm6536.</title>
        <authorList>
            <person name="Nambu T."/>
        </authorList>
    </citation>
    <scope>NUCLEOTIDE SEQUENCE [LARGE SCALE GENOMIC DNA]</scope>
    <source>
        <strain evidence="2">NUM-Rm6536</strain>
    </source>
</reference>
<evidence type="ECO:0000313" key="1">
    <source>
        <dbReference type="EMBL" id="BAS19738.1"/>
    </source>
</evidence>
<accession>A0A0K2RY31</accession>
<dbReference type="PANTHER" id="PTHR34472:SF1">
    <property type="entry name" value="SULFUR CARRIER PROTEIN THIS"/>
    <property type="match status" value="1"/>
</dbReference>
<dbReference type="EMBL" id="AP014938">
    <property type="protein sequence ID" value="BAS19738.1"/>
    <property type="molecule type" value="Genomic_DNA"/>
</dbReference>
<dbReference type="RefSeq" id="WP_060823906.1">
    <property type="nucleotide sequence ID" value="NZ_AP014938.1"/>
</dbReference>
<dbReference type="InterPro" id="IPR016155">
    <property type="entry name" value="Mopterin_synth/thiamin_S_b"/>
</dbReference>
<dbReference type="AlphaFoldDB" id="A0A0K2RY31"/>
<dbReference type="Gene3D" id="3.10.20.30">
    <property type="match status" value="1"/>
</dbReference>
<proteinExistence type="predicted"/>
<dbReference type="InterPro" id="IPR003749">
    <property type="entry name" value="ThiS/MoaD-like"/>
</dbReference>
<dbReference type="Proteomes" id="UP000066203">
    <property type="component" value="Chromosome"/>
</dbReference>